<dbReference type="RefSeq" id="WP_072551663.1">
    <property type="nucleotide sequence ID" value="NZ_CP018153.1"/>
</dbReference>
<protein>
    <recommendedName>
        <fullName evidence="5">DUF3696 domain-containing protein</fullName>
    </recommendedName>
</protein>
<dbReference type="OrthoDB" id="9792800at2"/>
<feature type="domain" description="ATPase AAA-type core" evidence="2">
    <location>
        <begin position="23"/>
        <end position="315"/>
    </location>
</feature>
<sequence length="379" mass="42941">MIEKLEIKNFKSIKSKFFPLKNLNVLVGMNGQGKSSLIQSLLLLRQSQKLGLGKLNLNGSLTNLGTSKDVLYQYSEVDKIGFSIQFSKKELFNLEFDYKLDSNVISSSNENIFPFLNENVSEALFNENFQYLNAQRTEPQSINKASYADVMESNSIGKNGEFTAHYLELRGSENISFDNLIHPSTRTYDPIGKKEIINRQLITQINAWLREISPGVSVATNQLASEVIQLEYNFQQKNLGRTNSFRPENVGFGISYSLHVITALLSAEPGGLVIIENPESHIHPRGQAELGRLIGLVAQNDVQIIIETHSDHIVNGIRISVNEKLLDKEKVILFYFKKIEEELEQYSSIINIELDSNGELSEYPKGLMDEWNNQLMKLF</sequence>
<dbReference type="InterPro" id="IPR022532">
    <property type="entry name" value="DUF3696"/>
</dbReference>
<dbReference type="PANTHER" id="PTHR43581">
    <property type="entry name" value="ATP/GTP PHOSPHATASE"/>
    <property type="match status" value="1"/>
</dbReference>
<evidence type="ECO:0000313" key="3">
    <source>
        <dbReference type="EMBL" id="APG59008.1"/>
    </source>
</evidence>
<organism evidence="3 4">
    <name type="scientific">Christiangramia salexigens</name>
    <dbReference type="NCBI Taxonomy" id="1913577"/>
    <lineage>
        <taxon>Bacteria</taxon>
        <taxon>Pseudomonadati</taxon>
        <taxon>Bacteroidota</taxon>
        <taxon>Flavobacteriia</taxon>
        <taxon>Flavobacteriales</taxon>
        <taxon>Flavobacteriaceae</taxon>
        <taxon>Christiangramia</taxon>
    </lineage>
</organism>
<keyword evidence="4" id="KW-1185">Reference proteome</keyword>
<evidence type="ECO:0000259" key="2">
    <source>
        <dbReference type="Pfam" id="PF13304"/>
    </source>
</evidence>
<evidence type="ECO:0000313" key="4">
    <source>
        <dbReference type="Proteomes" id="UP000182510"/>
    </source>
</evidence>
<dbReference type="STRING" id="1913577.LPB144_00695"/>
<name>A0A1L3J1L8_9FLAO</name>
<evidence type="ECO:0000259" key="1">
    <source>
        <dbReference type="Pfam" id="PF12476"/>
    </source>
</evidence>
<dbReference type="GO" id="GO:0016887">
    <property type="term" value="F:ATP hydrolysis activity"/>
    <property type="evidence" value="ECO:0007669"/>
    <property type="project" value="InterPro"/>
</dbReference>
<dbReference type="Pfam" id="PF12476">
    <property type="entry name" value="DUF3696"/>
    <property type="match status" value="1"/>
</dbReference>
<dbReference type="InterPro" id="IPR014592">
    <property type="entry name" value="P-loop_UCP034888"/>
</dbReference>
<dbReference type="GO" id="GO:0005524">
    <property type="term" value="F:ATP binding"/>
    <property type="evidence" value="ECO:0007669"/>
    <property type="project" value="InterPro"/>
</dbReference>
<gene>
    <name evidence="3" type="ORF">LPB144_00695</name>
</gene>
<dbReference type="InterPro" id="IPR027417">
    <property type="entry name" value="P-loop_NTPase"/>
</dbReference>
<dbReference type="InterPro" id="IPR051396">
    <property type="entry name" value="Bact_Antivir_Def_Nuclease"/>
</dbReference>
<reference evidence="3 4" key="1">
    <citation type="submission" date="2016-11" db="EMBL/GenBank/DDBJ databases">
        <title>Gramella sp. LPB0144 isolated from marine environment.</title>
        <authorList>
            <person name="Kim E."/>
            <person name="Yi H."/>
        </authorList>
    </citation>
    <scope>NUCLEOTIDE SEQUENCE [LARGE SCALE GENOMIC DNA]</scope>
    <source>
        <strain evidence="3 4">LPB0144</strain>
    </source>
</reference>
<dbReference type="KEGG" id="grl:LPB144_00695"/>
<dbReference type="SUPFAM" id="SSF52540">
    <property type="entry name" value="P-loop containing nucleoside triphosphate hydrolases"/>
    <property type="match status" value="1"/>
</dbReference>
<dbReference type="Proteomes" id="UP000182510">
    <property type="component" value="Chromosome"/>
</dbReference>
<evidence type="ECO:0008006" key="5">
    <source>
        <dbReference type="Google" id="ProtNLM"/>
    </source>
</evidence>
<dbReference type="Pfam" id="PF13304">
    <property type="entry name" value="AAA_21"/>
    <property type="match status" value="1"/>
</dbReference>
<dbReference type="PIRSF" id="PIRSF034888">
    <property type="entry name" value="P-loop_UCP034888"/>
    <property type="match status" value="1"/>
</dbReference>
<feature type="domain" description="DUF3696" evidence="1">
    <location>
        <begin position="326"/>
        <end position="378"/>
    </location>
</feature>
<proteinExistence type="predicted"/>
<dbReference type="EMBL" id="CP018153">
    <property type="protein sequence ID" value="APG59008.1"/>
    <property type="molecule type" value="Genomic_DNA"/>
</dbReference>
<dbReference type="PANTHER" id="PTHR43581:SF2">
    <property type="entry name" value="EXCINUCLEASE ATPASE SUBUNIT"/>
    <property type="match status" value="1"/>
</dbReference>
<dbReference type="AlphaFoldDB" id="A0A1L3J1L8"/>
<dbReference type="Gene3D" id="3.40.50.300">
    <property type="entry name" value="P-loop containing nucleotide triphosphate hydrolases"/>
    <property type="match status" value="1"/>
</dbReference>
<accession>A0A1L3J1L8</accession>
<dbReference type="InterPro" id="IPR003959">
    <property type="entry name" value="ATPase_AAA_core"/>
</dbReference>